<proteinExistence type="predicted"/>
<dbReference type="AlphaFoldDB" id="A0ABD3PNZ0"/>
<accession>A0ABD3PNZ0</accession>
<keyword evidence="2" id="KW-1185">Reference proteome</keyword>
<sequence length="202" mass="22664">MSGHSSSYNPSDLSNDMIRLQVESKLQQPERRVRFAAYSELRLISSSRSYRSEKSYTNDQLRQFKASAARDALGIRSLISQQLKEQQSIVNRGLLKHDNLIGIEHLISEEVALERDYDRHVHIAAVLNAQRLLQEKYHGKDVSAKLAKFASLSSFKSADAAILRASFSDVSTLERKSARSGRSYTRGLIVGNKANIKVARTA</sequence>
<comment type="caution">
    <text evidence="1">The sequence shown here is derived from an EMBL/GenBank/DDBJ whole genome shotgun (WGS) entry which is preliminary data.</text>
</comment>
<dbReference type="Proteomes" id="UP001530400">
    <property type="component" value="Unassembled WGS sequence"/>
</dbReference>
<gene>
    <name evidence="1" type="ORF">ACHAWO_002801</name>
</gene>
<evidence type="ECO:0000313" key="1">
    <source>
        <dbReference type="EMBL" id="KAL3789472.1"/>
    </source>
</evidence>
<name>A0ABD3PNZ0_9STRA</name>
<protein>
    <submittedName>
        <fullName evidence="1">Uncharacterized protein</fullName>
    </submittedName>
</protein>
<dbReference type="EMBL" id="JALLPJ020000522">
    <property type="protein sequence ID" value="KAL3789472.1"/>
    <property type="molecule type" value="Genomic_DNA"/>
</dbReference>
<reference evidence="1 2" key="1">
    <citation type="submission" date="2024-10" db="EMBL/GenBank/DDBJ databases">
        <title>Updated reference genomes for cyclostephanoid diatoms.</title>
        <authorList>
            <person name="Roberts W.R."/>
            <person name="Alverson A.J."/>
        </authorList>
    </citation>
    <scope>NUCLEOTIDE SEQUENCE [LARGE SCALE GENOMIC DNA]</scope>
    <source>
        <strain evidence="1 2">AJA010-31</strain>
    </source>
</reference>
<evidence type="ECO:0000313" key="2">
    <source>
        <dbReference type="Proteomes" id="UP001530400"/>
    </source>
</evidence>
<organism evidence="1 2">
    <name type="scientific">Cyclotella atomus</name>
    <dbReference type="NCBI Taxonomy" id="382360"/>
    <lineage>
        <taxon>Eukaryota</taxon>
        <taxon>Sar</taxon>
        <taxon>Stramenopiles</taxon>
        <taxon>Ochrophyta</taxon>
        <taxon>Bacillariophyta</taxon>
        <taxon>Coscinodiscophyceae</taxon>
        <taxon>Thalassiosirophycidae</taxon>
        <taxon>Stephanodiscales</taxon>
        <taxon>Stephanodiscaceae</taxon>
        <taxon>Cyclotella</taxon>
    </lineage>
</organism>